<proteinExistence type="inferred from homology"/>
<evidence type="ECO:0000256" key="7">
    <source>
        <dbReference type="RuleBase" id="RU367102"/>
    </source>
</evidence>
<accession>A0AAN9QTX4</accession>
<evidence type="ECO:0000256" key="1">
    <source>
        <dbReference type="ARBA" id="ARBA00004613"/>
    </source>
</evidence>
<dbReference type="PANTHER" id="PTHR33109">
    <property type="entry name" value="EPIDERMAL PATTERNING FACTOR-LIKE PROTEIN 4"/>
    <property type="match status" value="1"/>
</dbReference>
<keyword evidence="4 7" id="KW-0964">Secreted</keyword>
<dbReference type="InterPro" id="IPR039455">
    <property type="entry name" value="EPFL"/>
</dbReference>
<dbReference type="AlphaFoldDB" id="A0AAN9QTX4"/>
<organism evidence="8 9">
    <name type="scientific">Phaseolus coccineus</name>
    <name type="common">Scarlet runner bean</name>
    <name type="synonym">Phaseolus multiflorus</name>
    <dbReference type="NCBI Taxonomy" id="3886"/>
    <lineage>
        <taxon>Eukaryota</taxon>
        <taxon>Viridiplantae</taxon>
        <taxon>Streptophyta</taxon>
        <taxon>Embryophyta</taxon>
        <taxon>Tracheophyta</taxon>
        <taxon>Spermatophyta</taxon>
        <taxon>Magnoliopsida</taxon>
        <taxon>eudicotyledons</taxon>
        <taxon>Gunneridae</taxon>
        <taxon>Pentapetalae</taxon>
        <taxon>rosids</taxon>
        <taxon>fabids</taxon>
        <taxon>Fabales</taxon>
        <taxon>Fabaceae</taxon>
        <taxon>Papilionoideae</taxon>
        <taxon>50 kb inversion clade</taxon>
        <taxon>NPAAA clade</taxon>
        <taxon>indigoferoid/millettioid clade</taxon>
        <taxon>Phaseoleae</taxon>
        <taxon>Phaseolus</taxon>
    </lineage>
</organism>
<keyword evidence="3 7" id="KW-0217">Developmental protein</keyword>
<dbReference type="GO" id="GO:0010052">
    <property type="term" value="P:guard cell differentiation"/>
    <property type="evidence" value="ECO:0007669"/>
    <property type="project" value="UniProtKB-UniRule"/>
</dbReference>
<keyword evidence="5" id="KW-0732">Signal</keyword>
<evidence type="ECO:0000313" key="9">
    <source>
        <dbReference type="Proteomes" id="UP001374584"/>
    </source>
</evidence>
<name>A0AAN9QTX4_PHACN</name>
<dbReference type="Pfam" id="PF17181">
    <property type="entry name" value="EPF"/>
    <property type="match status" value="1"/>
</dbReference>
<protein>
    <recommendedName>
        <fullName evidence="7">Epidermal patterning factor-like protein</fullName>
    </recommendedName>
</protein>
<keyword evidence="9" id="KW-1185">Reference proteome</keyword>
<reference evidence="8 9" key="1">
    <citation type="submission" date="2024-01" db="EMBL/GenBank/DDBJ databases">
        <title>The genomes of 5 underutilized Papilionoideae crops provide insights into root nodulation and disease resistanc.</title>
        <authorList>
            <person name="Jiang F."/>
        </authorList>
    </citation>
    <scope>NUCLEOTIDE SEQUENCE [LARGE SCALE GENOMIC DNA]</scope>
    <source>
        <strain evidence="8">JINMINGXINNONG_FW02</strain>
        <tissue evidence="8">Leaves</tissue>
    </source>
</reference>
<dbReference type="PANTHER" id="PTHR33109:SF60">
    <property type="entry name" value="EPIDERMAL PATTERNING FACTOR-LIKE PROTEIN 8"/>
    <property type="match status" value="1"/>
</dbReference>
<evidence type="ECO:0000256" key="3">
    <source>
        <dbReference type="ARBA" id="ARBA00022473"/>
    </source>
</evidence>
<keyword evidence="6" id="KW-1015">Disulfide bond</keyword>
<gene>
    <name evidence="8" type="ORF">VNO80_22056</name>
</gene>
<comment type="subcellular location">
    <subcellularLocation>
        <location evidence="1 7">Secreted</location>
    </subcellularLocation>
</comment>
<comment type="similarity">
    <text evidence="2 7">Belongs to the plant cysteine rich small secretory peptide family. Epidermal patterning factor subfamily.</text>
</comment>
<dbReference type="GO" id="GO:0005576">
    <property type="term" value="C:extracellular region"/>
    <property type="evidence" value="ECO:0007669"/>
    <property type="project" value="UniProtKB-SubCell"/>
</dbReference>
<evidence type="ECO:0000256" key="4">
    <source>
        <dbReference type="ARBA" id="ARBA00022525"/>
    </source>
</evidence>
<sequence>MKLLNHALNVEERFNLVSFGLVSVVMLCDYRLGASYSRALVVAGSPFGLPQQPHLLGCVVGTWNGEDCPYVDGMAWLKGVKNERLMDSPSVYLTGLKTFVTLILIVSLTLFPSNSVGSDSTKDGKGLKQKKLVLGSRPPKCVNKCLSCKPCMAALVISPHHRVSHIHKATTAQRDEGYYLLSWKCKCGNKFFQP</sequence>
<dbReference type="Proteomes" id="UP001374584">
    <property type="component" value="Unassembled WGS sequence"/>
</dbReference>
<evidence type="ECO:0000256" key="2">
    <source>
        <dbReference type="ARBA" id="ARBA00008127"/>
    </source>
</evidence>
<comment type="function">
    <text evidence="7">Controls stomatal patterning.</text>
</comment>
<evidence type="ECO:0000256" key="6">
    <source>
        <dbReference type="ARBA" id="ARBA00023157"/>
    </source>
</evidence>
<evidence type="ECO:0000256" key="5">
    <source>
        <dbReference type="ARBA" id="ARBA00022729"/>
    </source>
</evidence>
<evidence type="ECO:0000313" key="8">
    <source>
        <dbReference type="EMBL" id="KAK7347524.1"/>
    </source>
</evidence>
<dbReference type="EMBL" id="JAYMYR010000008">
    <property type="protein sequence ID" value="KAK7347524.1"/>
    <property type="molecule type" value="Genomic_DNA"/>
</dbReference>
<comment type="caution">
    <text evidence="8">The sequence shown here is derived from an EMBL/GenBank/DDBJ whole genome shotgun (WGS) entry which is preliminary data.</text>
</comment>